<evidence type="ECO:0000259" key="3">
    <source>
        <dbReference type="PROSITE" id="PS50057"/>
    </source>
</evidence>
<feature type="region of interest" description="Disordered" evidence="1">
    <location>
        <begin position="652"/>
        <end position="673"/>
    </location>
</feature>
<dbReference type="Gene3D" id="2.20.70.10">
    <property type="match status" value="1"/>
</dbReference>
<dbReference type="InterPro" id="IPR001202">
    <property type="entry name" value="WW_dom"/>
</dbReference>
<keyword evidence="5" id="KW-1185">Reference proteome</keyword>
<dbReference type="SMART" id="SM00456">
    <property type="entry name" value="WW"/>
    <property type="match status" value="2"/>
</dbReference>
<dbReference type="SMART" id="SM00228">
    <property type="entry name" value="PDZ"/>
    <property type="match status" value="1"/>
</dbReference>
<feature type="domain" description="WW" evidence="2">
    <location>
        <begin position="49"/>
        <end position="69"/>
    </location>
</feature>
<dbReference type="InterPro" id="IPR014352">
    <property type="entry name" value="FERM/acyl-CoA-bd_prot_sf"/>
</dbReference>
<feature type="domain" description="WW" evidence="2">
    <location>
        <begin position="75"/>
        <end position="108"/>
    </location>
</feature>
<dbReference type="PROSITE" id="PS50057">
    <property type="entry name" value="FERM_3"/>
    <property type="match status" value="1"/>
</dbReference>
<evidence type="ECO:0000259" key="4">
    <source>
        <dbReference type="PROSITE" id="PS50106"/>
    </source>
</evidence>
<accession>A0A914XXP6</accession>
<dbReference type="InterPro" id="IPR035963">
    <property type="entry name" value="FERM_2"/>
</dbReference>
<dbReference type="PANTHER" id="PTHR46221:SF3">
    <property type="entry name" value="FERM AND PDZ DOMAIN-CONTAINING PROTEIN 4"/>
    <property type="match status" value="1"/>
</dbReference>
<dbReference type="SUPFAM" id="SSF51045">
    <property type="entry name" value="WW domain"/>
    <property type="match status" value="1"/>
</dbReference>
<dbReference type="Pfam" id="PF00397">
    <property type="entry name" value="WW"/>
    <property type="match status" value="1"/>
</dbReference>
<feature type="domain" description="FERM" evidence="3">
    <location>
        <begin position="231"/>
        <end position="564"/>
    </location>
</feature>
<evidence type="ECO:0000256" key="1">
    <source>
        <dbReference type="SAM" id="MobiDB-lite"/>
    </source>
</evidence>
<dbReference type="WBParaSite" id="PSU_v2.g12720.t1">
    <property type="protein sequence ID" value="PSU_v2.g12720.t1"/>
    <property type="gene ID" value="PSU_v2.g12720"/>
</dbReference>
<dbReference type="PANTHER" id="PTHR46221">
    <property type="entry name" value="FERM AND PDZ DOMAIN-CONTAINING PROTEIN FAMILY MEMBER"/>
    <property type="match status" value="1"/>
</dbReference>
<dbReference type="Gene3D" id="1.20.80.10">
    <property type="match status" value="1"/>
</dbReference>
<dbReference type="InterPro" id="IPR000299">
    <property type="entry name" value="FERM_domain"/>
</dbReference>
<dbReference type="SUPFAM" id="SSF50156">
    <property type="entry name" value="PDZ domain-like"/>
    <property type="match status" value="1"/>
</dbReference>
<evidence type="ECO:0000259" key="2">
    <source>
        <dbReference type="PROSITE" id="PS50020"/>
    </source>
</evidence>
<dbReference type="PROSITE" id="PS50106">
    <property type="entry name" value="PDZ"/>
    <property type="match status" value="1"/>
</dbReference>
<evidence type="ECO:0000313" key="6">
    <source>
        <dbReference type="WBParaSite" id="PSU_v2.g12720.t1"/>
    </source>
</evidence>
<evidence type="ECO:0000313" key="5">
    <source>
        <dbReference type="Proteomes" id="UP000887577"/>
    </source>
</evidence>
<dbReference type="SUPFAM" id="SSF47031">
    <property type="entry name" value="Second domain of FERM"/>
    <property type="match status" value="1"/>
</dbReference>
<proteinExistence type="predicted"/>
<organism evidence="5 6">
    <name type="scientific">Panagrolaimus superbus</name>
    <dbReference type="NCBI Taxonomy" id="310955"/>
    <lineage>
        <taxon>Eukaryota</taxon>
        <taxon>Metazoa</taxon>
        <taxon>Ecdysozoa</taxon>
        <taxon>Nematoda</taxon>
        <taxon>Chromadorea</taxon>
        <taxon>Rhabditida</taxon>
        <taxon>Tylenchina</taxon>
        <taxon>Panagrolaimomorpha</taxon>
        <taxon>Panagrolaimoidea</taxon>
        <taxon>Panagrolaimidae</taxon>
        <taxon>Panagrolaimus</taxon>
    </lineage>
</organism>
<dbReference type="InterPro" id="IPR036020">
    <property type="entry name" value="WW_dom_sf"/>
</dbReference>
<dbReference type="Proteomes" id="UP000887577">
    <property type="component" value="Unplaced"/>
</dbReference>
<dbReference type="PROSITE" id="PS50020">
    <property type="entry name" value="WW_DOMAIN_2"/>
    <property type="match status" value="2"/>
</dbReference>
<name>A0A914XXP6_9BILA</name>
<dbReference type="InterPro" id="IPR019749">
    <property type="entry name" value="Band_41_domain"/>
</dbReference>
<sequence>MSLNNAVDAILNDNGQEDDDNVDENEEDDYHTFEGKHVPSECDLCVLAEGRIFYIYHKTKQSYWEPPRVSWNCYLQLPYGWEEAVDAFGAQYFINHVTKSTTYEDPRQGSSSLMTTRSNETDIISTSSPDIPDIVPQRTYDIYRHPTIGFGFVAASQHPVIIQFVTLGGPSDGKLLANDQIIEVNGLDVKEKGKDEVVAMIRGSNSPIKITVAQLPPKKKNNKRRNCRVRFEDRIFVSNGDSNEGFPVFPNVIRCFLENGQTKSFKYDQTTDVLNSLVEKLQIKNADRFTLASEQSICTRSPKLSLLAPDQLLSKIASLPSSQASRARFRLTFVPVDLREFATDDPFAFNYLYEQCVNDVVAGRFSYEMRYEACVRLAALHLRQIAIDTNSLKPNGRASDDDEVPQARCQSSISPRDCTPIKKCSLSEDLPSFSVCSYIEDITDISLSLKLKYVQIVSHLPTYSGRCFSVTFKQTHVDMIIQTDPLQGLLVRQPGKLSQPNISIDYNIIDSLIISPDIDIFRAVTVKLKNSLQQGLDFFIDKEDLNDFILNEPIEDIQSAPPYRGTHYVYPAGWNYSNEVKSGVEILANFLYDPPSYHDTIGATTHGSTNQSNDESVISHLEGKVPIREKNGSIHSNKKSVKEVVLETSKFIDDSSPSDNSMEPRSIRGSPSIRRTKFLQVTDSLLVKNRSSLSPRFRDSIRIYKQR</sequence>
<dbReference type="CDD" id="cd00201">
    <property type="entry name" value="WW"/>
    <property type="match status" value="2"/>
</dbReference>
<dbReference type="Pfam" id="PF00595">
    <property type="entry name" value="PDZ"/>
    <property type="match status" value="1"/>
</dbReference>
<dbReference type="InterPro" id="IPR036034">
    <property type="entry name" value="PDZ_sf"/>
</dbReference>
<dbReference type="SMART" id="SM00295">
    <property type="entry name" value="B41"/>
    <property type="match status" value="1"/>
</dbReference>
<feature type="domain" description="PDZ" evidence="4">
    <location>
        <begin position="139"/>
        <end position="216"/>
    </location>
</feature>
<feature type="region of interest" description="Disordered" evidence="1">
    <location>
        <begin position="1"/>
        <end position="28"/>
    </location>
</feature>
<dbReference type="InterPro" id="IPR019748">
    <property type="entry name" value="FERM_central"/>
</dbReference>
<reference evidence="6" key="1">
    <citation type="submission" date="2022-11" db="UniProtKB">
        <authorList>
            <consortium name="WormBaseParasite"/>
        </authorList>
    </citation>
    <scope>IDENTIFICATION</scope>
</reference>
<dbReference type="InterPro" id="IPR001478">
    <property type="entry name" value="PDZ"/>
</dbReference>
<dbReference type="CDD" id="cd14473">
    <property type="entry name" value="FERM_B-lobe"/>
    <property type="match status" value="1"/>
</dbReference>
<protein>
    <submittedName>
        <fullName evidence="6">Uncharacterized protein</fullName>
    </submittedName>
</protein>
<dbReference type="AlphaFoldDB" id="A0A914XXP6"/>
<dbReference type="PROSITE" id="PS01159">
    <property type="entry name" value="WW_DOMAIN_1"/>
    <property type="match status" value="1"/>
</dbReference>
<feature type="compositionally biased region" description="Acidic residues" evidence="1">
    <location>
        <begin position="15"/>
        <end position="28"/>
    </location>
</feature>
<dbReference type="Gene3D" id="2.30.42.10">
    <property type="match status" value="1"/>
</dbReference>